<evidence type="ECO:0000259" key="1">
    <source>
        <dbReference type="Pfam" id="PF11626"/>
    </source>
</evidence>
<sequence>MNEDSYDDKIASFITPTPSPTPDILMDPYFKSIKEVPECVSPYEQHVSSMNRPASDKDRIAYVNKLVCEMKAQFSVDEKVVIYALYACSGDVDLTRRFFSDGKVIPWTCEEDQILASNETEKILQIIMNRGKIETEKRCHFLSCSGGITELLKMKY</sequence>
<dbReference type="Proteomes" id="UP000014680">
    <property type="component" value="Unassembled WGS sequence"/>
</dbReference>
<dbReference type="VEuPathDB" id="AmoebaDB:EIN_253500"/>
<dbReference type="Pfam" id="PF11626">
    <property type="entry name" value="Rap1_C"/>
    <property type="match status" value="1"/>
</dbReference>
<evidence type="ECO:0000313" key="3">
    <source>
        <dbReference type="Proteomes" id="UP000014680"/>
    </source>
</evidence>
<dbReference type="InterPro" id="IPR021661">
    <property type="entry name" value="Rap1_C"/>
</dbReference>
<dbReference type="EMBL" id="KB206169">
    <property type="protein sequence ID" value="ELP95076.1"/>
    <property type="molecule type" value="Genomic_DNA"/>
</dbReference>
<name>A0A0A1UER2_ENTIV</name>
<evidence type="ECO:0000313" key="2">
    <source>
        <dbReference type="EMBL" id="ELP95076.1"/>
    </source>
</evidence>
<dbReference type="OMA" id="MNEDSYD"/>
<dbReference type="KEGG" id="eiv:EIN_253500"/>
<dbReference type="OrthoDB" id="24655at2759"/>
<keyword evidence="3" id="KW-1185">Reference proteome</keyword>
<feature type="domain" description="TRF2-interacting telomeric protein/Rap1 C-terminal" evidence="1">
    <location>
        <begin position="73"/>
        <end position="142"/>
    </location>
</feature>
<dbReference type="RefSeq" id="XP_004261847.1">
    <property type="nucleotide sequence ID" value="XM_004261799.1"/>
</dbReference>
<dbReference type="GeneID" id="14894021"/>
<protein>
    <recommendedName>
        <fullName evidence="1">TRF2-interacting telomeric protein/Rap1 C-terminal domain-containing protein</fullName>
    </recommendedName>
</protein>
<organism evidence="2 3">
    <name type="scientific">Entamoeba invadens IP1</name>
    <dbReference type="NCBI Taxonomy" id="370355"/>
    <lineage>
        <taxon>Eukaryota</taxon>
        <taxon>Amoebozoa</taxon>
        <taxon>Evosea</taxon>
        <taxon>Archamoebae</taxon>
        <taxon>Mastigamoebida</taxon>
        <taxon>Entamoebidae</taxon>
        <taxon>Entamoeba</taxon>
    </lineage>
</organism>
<proteinExistence type="predicted"/>
<dbReference type="AlphaFoldDB" id="A0A0A1UER2"/>
<accession>A0A0A1UER2</accession>
<gene>
    <name evidence="2" type="ORF">EIN_253500</name>
</gene>
<reference evidence="2 3" key="1">
    <citation type="submission" date="2012-10" db="EMBL/GenBank/DDBJ databases">
        <authorList>
            <person name="Zafar N."/>
            <person name="Inman J."/>
            <person name="Hall N."/>
            <person name="Lorenzi H."/>
            <person name="Caler E."/>
        </authorList>
    </citation>
    <scope>NUCLEOTIDE SEQUENCE [LARGE SCALE GENOMIC DNA]</scope>
    <source>
        <strain evidence="2 3">IP1</strain>
    </source>
</reference>